<dbReference type="InterPro" id="IPR015919">
    <property type="entry name" value="Cadherin-like_sf"/>
</dbReference>
<reference evidence="1 2" key="1">
    <citation type="submission" date="2019-02" db="EMBL/GenBank/DDBJ databases">
        <title>Deep-cultivation of Planctomycetes and their phenomic and genomic characterization uncovers novel biology.</title>
        <authorList>
            <person name="Wiegand S."/>
            <person name="Jogler M."/>
            <person name="Boedeker C."/>
            <person name="Pinto D."/>
            <person name="Vollmers J."/>
            <person name="Rivas-Marin E."/>
            <person name="Kohn T."/>
            <person name="Peeters S.H."/>
            <person name="Heuer A."/>
            <person name="Rast P."/>
            <person name="Oberbeckmann S."/>
            <person name="Bunk B."/>
            <person name="Jeske O."/>
            <person name="Meyerdierks A."/>
            <person name="Storesund J.E."/>
            <person name="Kallscheuer N."/>
            <person name="Luecker S."/>
            <person name="Lage O.M."/>
            <person name="Pohl T."/>
            <person name="Merkel B.J."/>
            <person name="Hornburger P."/>
            <person name="Mueller R.-W."/>
            <person name="Bruemmer F."/>
            <person name="Labrenz M."/>
            <person name="Spormann A.M."/>
            <person name="Op den Camp H."/>
            <person name="Overmann J."/>
            <person name="Amann R."/>
            <person name="Jetten M.S.M."/>
            <person name="Mascher T."/>
            <person name="Medema M.H."/>
            <person name="Devos D.P."/>
            <person name="Kaster A.-K."/>
            <person name="Ovreas L."/>
            <person name="Rohde M."/>
            <person name="Galperin M.Y."/>
            <person name="Jogler C."/>
        </authorList>
    </citation>
    <scope>NUCLEOTIDE SEQUENCE [LARGE SCALE GENOMIC DNA]</scope>
    <source>
        <strain evidence="1 2">Pla175</strain>
    </source>
</reference>
<evidence type="ECO:0000313" key="1">
    <source>
        <dbReference type="EMBL" id="QDU90904.1"/>
    </source>
</evidence>
<name>A0A518DHF8_9BACT</name>
<sequence>MHFDGGAGDDTFELSQTSSNSTVTIYDASGTSDTLDLGTLIPTSSAITDLAAGKSYTFGLVTVDGATASIESVDPDVHSPVSDAPYFEETLPQKVLEYGAPITFDVELPAGFSVEIEAGAPAGVTLSGSGGQRTLTAGASLDPGYHRITLLAKDGAGNEQDRVWLFARGTSGDSSPWFNGYDALSGGTLSGDDFTIDEGEAFSVEVGFTNASSFALAPGFPRGAAIDPTTGEFSWTPTEDQDAAEPYEITVLAASGGDRPLQARKTFFVQVQEVASFPVFVAGTVGLPYLKDEVNETTADATIVGEVVGDGSLEFVDVEATFSSGSTVYVPLDTDPDDPSRGRFVIEPRLGLELTADEVNTVTLRLREWKRDQNGQYGYEFPDPVDQSSAIAELEFTPTTTHDPPEFDPADPVRLKHDTGADDTDGETVDPTIVGGIINDGRRDGHKVLVYDGPKSAGILLGSTQTDAEGRFEFTPRGLSPGLMKTLDVVVEERAPLAELGSVEELTGMVPVKLVEGGLPTIGPLGFSNHTGFVDPSGLVRLGPVVEGTLVNPNGEPYPVDGVVVQFVIAPPDDPGATTLEYTAPSDAQFAASTLAAVSNSTGAFSVLLPERDLAQKRVWARAVGWDNYAQKLLSGDEEDYAFVDIDASIDAPAQAPGQPALSLRYSTGGSVSDPTINATVVANGPTSNIIVRFYRGSIDAGVIAASTPVTNEPVNFLGWTPLGADGIAHFTPVGLTPDEGTDIVAVATRVSATGAGQSSGASAPLSVTLADAPSVGLSAPLLLAYETAVGSGVTADPVIEGTVTYAGDKTRLVVEYEIVGGNEPIVGTVKPDANGKFGFTPVGLTPPQGGYDIGQYGHRYQVRVRVRVPDYSAPMPLFDGNDVAWYGSAVVYGQGTTDWDATTVDGWLDSVIAPGGLNASDPWLASSFDRDWSNQVSGFTGAWSLPLGFTYDPLIGAASLDDGGLSLASLTLPEPAGSPVIVGTLGRVAGSGGVEGLTVKVSLGRGTGDFEFDGETTTGEGGAFSYAAQYYWPGEINRVRIEVYATPYGAAAPEKLVEFETYDDDPIEIAPAVDTGLVVAELALRSPVPGSPTLSAIDPTLKGSIAGPAELALRRVEFDYDGDGQADDATLTDALGGFDFFPTHLTAQAGVPSVVRARLVGTAVDAATQVEHTTYGAWNEVEFTLLPTPDVAYLSLLNDTGKREGTGTEPIRILDRITSDPTLHGYVGDGSSEGYYTVEFDHDGDGVADGRTSTDASGYFRYEPEDLANGYHNIRARVVKLLAADGGPTATWTPVTATGNVNDGFGIWVVPPAIVQVTEVSLANPSSSIDPTLRGAVVANPGPDAYPAENTLVEFFYDANGNGVIDPDSAADFKLGETTTDGDGQFTFVPVGLPFDSVKVLARVGQSVRSTDHDRL</sequence>
<dbReference type="RefSeq" id="WP_145290312.1">
    <property type="nucleotide sequence ID" value="NZ_CP036291.1"/>
</dbReference>
<protein>
    <submittedName>
        <fullName evidence="1">Uncharacterized protein</fullName>
    </submittedName>
</protein>
<proteinExistence type="predicted"/>
<dbReference type="EMBL" id="CP036291">
    <property type="protein sequence ID" value="QDU90904.1"/>
    <property type="molecule type" value="Genomic_DNA"/>
</dbReference>
<gene>
    <name evidence="1" type="ORF">Pla175_43170</name>
</gene>
<dbReference type="SUPFAM" id="SSF49313">
    <property type="entry name" value="Cadherin-like"/>
    <property type="match status" value="1"/>
</dbReference>
<dbReference type="InterPro" id="IPR013783">
    <property type="entry name" value="Ig-like_fold"/>
</dbReference>
<organism evidence="1 2">
    <name type="scientific">Pirellulimonas nuda</name>
    <dbReference type="NCBI Taxonomy" id="2528009"/>
    <lineage>
        <taxon>Bacteria</taxon>
        <taxon>Pseudomonadati</taxon>
        <taxon>Planctomycetota</taxon>
        <taxon>Planctomycetia</taxon>
        <taxon>Pirellulales</taxon>
        <taxon>Lacipirellulaceae</taxon>
        <taxon>Pirellulimonas</taxon>
    </lineage>
</organism>
<dbReference type="GO" id="GO:0005509">
    <property type="term" value="F:calcium ion binding"/>
    <property type="evidence" value="ECO:0007669"/>
    <property type="project" value="InterPro"/>
</dbReference>
<dbReference type="Gene3D" id="2.60.40.10">
    <property type="entry name" value="Immunoglobulins"/>
    <property type="match status" value="1"/>
</dbReference>
<dbReference type="GO" id="GO:0016020">
    <property type="term" value="C:membrane"/>
    <property type="evidence" value="ECO:0007669"/>
    <property type="project" value="InterPro"/>
</dbReference>
<keyword evidence="2" id="KW-1185">Reference proteome</keyword>
<dbReference type="KEGG" id="pnd:Pla175_43170"/>
<evidence type="ECO:0000313" key="2">
    <source>
        <dbReference type="Proteomes" id="UP000317429"/>
    </source>
</evidence>
<accession>A0A518DHF8</accession>
<dbReference type="Proteomes" id="UP000317429">
    <property type="component" value="Chromosome"/>
</dbReference>
<dbReference type="OrthoDB" id="292839at2"/>